<comment type="caution">
    <text evidence="1">The sequence shown here is derived from an EMBL/GenBank/DDBJ whole genome shotgun (WGS) entry which is preliminary data.</text>
</comment>
<proteinExistence type="predicted"/>
<dbReference type="AlphaFoldDB" id="A0A6I2KZZ1"/>
<protein>
    <submittedName>
        <fullName evidence="1">Uncharacterized protein</fullName>
    </submittedName>
</protein>
<dbReference type="Proteomes" id="UP000433309">
    <property type="component" value="Unassembled WGS sequence"/>
</dbReference>
<evidence type="ECO:0000313" key="2">
    <source>
        <dbReference type="Proteomes" id="UP000433309"/>
    </source>
</evidence>
<dbReference type="RefSeq" id="WP_154377766.1">
    <property type="nucleotide sequence ID" value="NZ_WKJK01000007.1"/>
</dbReference>
<dbReference type="EMBL" id="WKJK01000007">
    <property type="protein sequence ID" value="MRW91411.1"/>
    <property type="molecule type" value="Genomic_DNA"/>
</dbReference>
<evidence type="ECO:0000313" key="1">
    <source>
        <dbReference type="EMBL" id="MRW91411.1"/>
    </source>
</evidence>
<reference evidence="1 2" key="1">
    <citation type="submission" date="2019-11" db="EMBL/GenBank/DDBJ databases">
        <title>Novel species isolated from a subtropical stream in China.</title>
        <authorList>
            <person name="Lu H."/>
        </authorList>
    </citation>
    <scope>NUCLEOTIDE SEQUENCE [LARGE SCALE GENOMIC DNA]</scope>
    <source>
        <strain evidence="1 2">FT80W</strain>
    </source>
</reference>
<sequence>MKGKLILAGIEVLKDSKREVRQSWICDLLPPDHARGYRVTDIYSNGSARPRSAIRDMGSNTGDLDRIEAF</sequence>
<organism evidence="1 2">
    <name type="scientific">Duganella guangzhouensis</name>
    <dbReference type="NCBI Taxonomy" id="2666084"/>
    <lineage>
        <taxon>Bacteria</taxon>
        <taxon>Pseudomonadati</taxon>
        <taxon>Pseudomonadota</taxon>
        <taxon>Betaproteobacteria</taxon>
        <taxon>Burkholderiales</taxon>
        <taxon>Oxalobacteraceae</taxon>
        <taxon>Telluria group</taxon>
        <taxon>Duganella</taxon>
    </lineage>
</organism>
<keyword evidence="2" id="KW-1185">Reference proteome</keyword>
<accession>A0A6I2KZZ1</accession>
<gene>
    <name evidence="1" type="ORF">GJ699_15575</name>
</gene>
<name>A0A6I2KZZ1_9BURK</name>